<name>A0A7J7D4V6_TRIWF</name>
<feature type="compositionally biased region" description="Basic and acidic residues" evidence="8">
    <location>
        <begin position="310"/>
        <end position="335"/>
    </location>
</feature>
<reference evidence="9 10" key="1">
    <citation type="journal article" date="2020" name="Nat. Commun.">
        <title>Genome of Tripterygium wilfordii and identification of cytochrome P450 involved in triptolide biosynthesis.</title>
        <authorList>
            <person name="Tu L."/>
            <person name="Su P."/>
            <person name="Zhang Z."/>
            <person name="Gao L."/>
            <person name="Wang J."/>
            <person name="Hu T."/>
            <person name="Zhou J."/>
            <person name="Zhang Y."/>
            <person name="Zhao Y."/>
            <person name="Liu Y."/>
            <person name="Song Y."/>
            <person name="Tong Y."/>
            <person name="Lu Y."/>
            <person name="Yang J."/>
            <person name="Xu C."/>
            <person name="Jia M."/>
            <person name="Peters R.J."/>
            <person name="Huang L."/>
            <person name="Gao W."/>
        </authorList>
    </citation>
    <scope>NUCLEOTIDE SEQUENCE [LARGE SCALE GENOMIC DNA]</scope>
    <source>
        <strain evidence="10">cv. XIE 37</strain>
        <tissue evidence="9">Leaf</tissue>
    </source>
</reference>
<keyword evidence="4" id="KW-0378">Hydrolase</keyword>
<dbReference type="Pfam" id="PF02586">
    <property type="entry name" value="SRAP"/>
    <property type="match status" value="1"/>
</dbReference>
<feature type="compositionally biased region" description="Basic and acidic residues" evidence="8">
    <location>
        <begin position="351"/>
        <end position="382"/>
    </location>
</feature>
<proteinExistence type="inferred from homology"/>
<dbReference type="FunCoup" id="A0A7J7D4V6">
    <property type="interactions" value="3135"/>
</dbReference>
<dbReference type="Gene3D" id="3.90.1680.10">
    <property type="entry name" value="SOS response associated peptidase-like"/>
    <property type="match status" value="1"/>
</dbReference>
<dbReference type="GO" id="GO:0016829">
    <property type="term" value="F:lyase activity"/>
    <property type="evidence" value="ECO:0007669"/>
    <property type="project" value="UniProtKB-KW"/>
</dbReference>
<evidence type="ECO:0000256" key="1">
    <source>
        <dbReference type="ARBA" id="ARBA00008136"/>
    </source>
</evidence>
<feature type="region of interest" description="Disordered" evidence="8">
    <location>
        <begin position="280"/>
        <end position="299"/>
    </location>
</feature>
<dbReference type="Proteomes" id="UP000593562">
    <property type="component" value="Unassembled WGS sequence"/>
</dbReference>
<evidence type="ECO:0000313" key="10">
    <source>
        <dbReference type="Proteomes" id="UP000593562"/>
    </source>
</evidence>
<evidence type="ECO:0000256" key="8">
    <source>
        <dbReference type="SAM" id="MobiDB-lite"/>
    </source>
</evidence>
<evidence type="ECO:0000256" key="3">
    <source>
        <dbReference type="ARBA" id="ARBA00022763"/>
    </source>
</evidence>
<comment type="similarity">
    <text evidence="1">Belongs to the SOS response-associated peptidase family.</text>
</comment>
<feature type="region of interest" description="Disordered" evidence="8">
    <location>
        <begin position="310"/>
        <end position="496"/>
    </location>
</feature>
<keyword evidence="6" id="KW-0238">DNA-binding</keyword>
<accession>A0A7J7D4V6</accession>
<dbReference type="PANTHER" id="PTHR13604:SF0">
    <property type="entry name" value="ABASIC SITE PROCESSING PROTEIN HMCES"/>
    <property type="match status" value="1"/>
</dbReference>
<protein>
    <submittedName>
        <fullName evidence="9">Embryonic stem cell-specific 5-hydroxymethylcytosine-binding protein-like isoform X1</fullName>
    </submittedName>
</protein>
<dbReference type="InterPro" id="IPR003738">
    <property type="entry name" value="SRAP"/>
</dbReference>
<dbReference type="GO" id="GO:0003697">
    <property type="term" value="F:single-stranded DNA binding"/>
    <property type="evidence" value="ECO:0007669"/>
    <property type="project" value="InterPro"/>
</dbReference>
<dbReference type="InParanoid" id="A0A7J7D4V6"/>
<evidence type="ECO:0000256" key="6">
    <source>
        <dbReference type="ARBA" id="ARBA00023125"/>
    </source>
</evidence>
<keyword evidence="3" id="KW-0227">DNA damage</keyword>
<feature type="compositionally biased region" description="Basic and acidic residues" evidence="8">
    <location>
        <begin position="397"/>
        <end position="429"/>
    </location>
</feature>
<evidence type="ECO:0000256" key="5">
    <source>
        <dbReference type="ARBA" id="ARBA00023124"/>
    </source>
</evidence>
<keyword evidence="7" id="KW-0456">Lyase</keyword>
<comment type="caution">
    <text evidence="9">The sequence shown here is derived from an EMBL/GenBank/DDBJ whole genome shotgun (WGS) entry which is preliminary data.</text>
</comment>
<dbReference type="AlphaFoldDB" id="A0A7J7D4V6"/>
<dbReference type="SUPFAM" id="SSF143081">
    <property type="entry name" value="BB1717-like"/>
    <property type="match status" value="1"/>
</dbReference>
<evidence type="ECO:0000256" key="2">
    <source>
        <dbReference type="ARBA" id="ARBA00022670"/>
    </source>
</evidence>
<keyword evidence="5" id="KW-0190">Covalent protein-DNA linkage</keyword>
<evidence type="ECO:0000313" key="9">
    <source>
        <dbReference type="EMBL" id="KAF5741308.1"/>
    </source>
</evidence>
<dbReference type="GO" id="GO:0006508">
    <property type="term" value="P:proteolysis"/>
    <property type="evidence" value="ECO:0007669"/>
    <property type="project" value="UniProtKB-KW"/>
</dbReference>
<evidence type="ECO:0000256" key="7">
    <source>
        <dbReference type="ARBA" id="ARBA00023239"/>
    </source>
</evidence>
<keyword evidence="2" id="KW-0645">Protease</keyword>
<dbReference type="GO" id="GO:0008233">
    <property type="term" value="F:peptidase activity"/>
    <property type="evidence" value="ECO:0007669"/>
    <property type="project" value="UniProtKB-KW"/>
</dbReference>
<feature type="compositionally biased region" description="Polar residues" evidence="8">
    <location>
        <begin position="480"/>
        <end position="496"/>
    </location>
</feature>
<dbReference type="EMBL" id="JAAARO010000010">
    <property type="protein sequence ID" value="KAF5741308.1"/>
    <property type="molecule type" value="Genomic_DNA"/>
</dbReference>
<keyword evidence="10" id="KW-1185">Reference proteome</keyword>
<organism evidence="9 10">
    <name type="scientific">Tripterygium wilfordii</name>
    <name type="common">Thunder God vine</name>
    <dbReference type="NCBI Taxonomy" id="458696"/>
    <lineage>
        <taxon>Eukaryota</taxon>
        <taxon>Viridiplantae</taxon>
        <taxon>Streptophyta</taxon>
        <taxon>Embryophyta</taxon>
        <taxon>Tracheophyta</taxon>
        <taxon>Spermatophyta</taxon>
        <taxon>Magnoliopsida</taxon>
        <taxon>eudicotyledons</taxon>
        <taxon>Gunneridae</taxon>
        <taxon>Pentapetalae</taxon>
        <taxon>rosids</taxon>
        <taxon>fabids</taxon>
        <taxon>Celastrales</taxon>
        <taxon>Celastraceae</taxon>
        <taxon>Tripterygium</taxon>
    </lineage>
</organism>
<dbReference type="InterPro" id="IPR036590">
    <property type="entry name" value="SRAP-like"/>
</dbReference>
<dbReference type="PANTHER" id="PTHR13604">
    <property type="entry name" value="DC12-RELATED"/>
    <property type="match status" value="1"/>
</dbReference>
<dbReference type="GO" id="GO:0106300">
    <property type="term" value="P:protein-DNA covalent cross-linking repair"/>
    <property type="evidence" value="ECO:0007669"/>
    <property type="project" value="InterPro"/>
</dbReference>
<dbReference type="OrthoDB" id="2111841at2759"/>
<sequence>MCGRARCTLRSDDAARACHRGGSSVRTVDMDRYRPAYNVSPGRDLPVVRRDDGSSDEAVVLQCMKWGLVPSFTKKTEKPDFFKMFNARSESMREKASFRRLVPKNRCLVAVEGFYEWKKDGSKKQPYYVHFRDGRPLVFAALYDSWENSEGEKLYTFTIITTSSSPTLEWLHDRMPVILGDKESTDLWLNGPSTSKLDMVLKPYTDSDLAWYPVTPAMGKTSFDGPDCIKEIPLKVENKTTISNFFSTKEIKKEQEAKIVERSPIKEIKREQEFSFNMEDGSMEECKKEQESSPKGNYSCDGCGSVETKLDKSMKEEPKTEVDEEKLAFTAKEDPDSNTSAHEGSKCLTKRNYEELLDKSMKEEPKTEVDEEKLAFTAKEDPDSNTSAHEGSKCLTKRNDEELLDKSMKEEPKTEVDEEKLAFTAKEDPDSNTSAHEGSKCLTKRNYEELSTDSKLVKVDISKPSTSPARKKASIKNAGDKQSTLHSFFKKANTSE</sequence>
<evidence type="ECO:0000256" key="4">
    <source>
        <dbReference type="ARBA" id="ARBA00022801"/>
    </source>
</evidence>
<gene>
    <name evidence="9" type="ORF">HS088_TW10G00304</name>
</gene>